<name>A0A350HBL6_UNCW3</name>
<evidence type="ECO:0000313" key="2">
    <source>
        <dbReference type="Proteomes" id="UP000264062"/>
    </source>
</evidence>
<dbReference type="AlphaFoldDB" id="A0A350HBL6"/>
<organism evidence="1 2">
    <name type="scientific">candidate division WOR-3 bacterium</name>
    <dbReference type="NCBI Taxonomy" id="2052148"/>
    <lineage>
        <taxon>Bacteria</taxon>
        <taxon>Bacteria division WOR-3</taxon>
    </lineage>
</organism>
<protein>
    <submittedName>
        <fullName evidence="1">Uncharacterized protein</fullName>
    </submittedName>
</protein>
<dbReference type="EMBL" id="DMZY01000207">
    <property type="protein sequence ID" value="HAV92932.1"/>
    <property type="molecule type" value="Genomic_DNA"/>
</dbReference>
<evidence type="ECO:0000313" key="1">
    <source>
        <dbReference type="EMBL" id="HAV92932.1"/>
    </source>
</evidence>
<comment type="caution">
    <text evidence="1">The sequence shown here is derived from an EMBL/GenBank/DDBJ whole genome shotgun (WGS) entry which is preliminary data.</text>
</comment>
<dbReference type="Proteomes" id="UP000264062">
    <property type="component" value="Unassembled WGS sequence"/>
</dbReference>
<sequence length="99" mass="11009">MIPGEKQGKLYKSTATAYTPPATKAPYYFPGKTFMQTTAFGAYSFPVIADSIKNQLIRAAYLRDILRFFSIGQVLVMKDDGVIKNGSQEGILKAFDKFN</sequence>
<proteinExistence type="predicted"/>
<feature type="non-terminal residue" evidence="1">
    <location>
        <position position="99"/>
    </location>
</feature>
<reference evidence="1 2" key="1">
    <citation type="journal article" date="2018" name="Nat. Biotechnol.">
        <title>A standardized bacterial taxonomy based on genome phylogeny substantially revises the tree of life.</title>
        <authorList>
            <person name="Parks D.H."/>
            <person name="Chuvochina M."/>
            <person name="Waite D.W."/>
            <person name="Rinke C."/>
            <person name="Skarshewski A."/>
            <person name="Chaumeil P.A."/>
            <person name="Hugenholtz P."/>
        </authorList>
    </citation>
    <scope>NUCLEOTIDE SEQUENCE [LARGE SCALE GENOMIC DNA]</scope>
    <source>
        <strain evidence="1">UBA9956</strain>
    </source>
</reference>
<accession>A0A350HBL6</accession>
<gene>
    <name evidence="1" type="ORF">DCW38_07125</name>
</gene>